<dbReference type="EMBL" id="JAFEMO010000012">
    <property type="protein sequence ID" value="KAH7553896.1"/>
    <property type="molecule type" value="Genomic_DNA"/>
</dbReference>
<feature type="region of interest" description="Disordered" evidence="1">
    <location>
        <begin position="56"/>
        <end position="151"/>
    </location>
</feature>
<feature type="compositionally biased region" description="Basic and acidic residues" evidence="1">
    <location>
        <begin position="71"/>
        <end position="86"/>
    </location>
</feature>
<feature type="compositionally biased region" description="Gly residues" evidence="1">
    <location>
        <begin position="87"/>
        <end position="98"/>
    </location>
</feature>
<feature type="compositionally biased region" description="Basic and acidic residues" evidence="1">
    <location>
        <begin position="117"/>
        <end position="135"/>
    </location>
</feature>
<evidence type="ECO:0000313" key="3">
    <source>
        <dbReference type="Proteomes" id="UP000827721"/>
    </source>
</evidence>
<dbReference type="Proteomes" id="UP000827721">
    <property type="component" value="Unassembled WGS sequence"/>
</dbReference>
<comment type="caution">
    <text evidence="2">The sequence shown here is derived from an EMBL/GenBank/DDBJ whole genome shotgun (WGS) entry which is preliminary data.</text>
</comment>
<feature type="region of interest" description="Disordered" evidence="1">
    <location>
        <begin position="1"/>
        <end position="44"/>
    </location>
</feature>
<organism evidence="2 3">
    <name type="scientific">Xanthoceras sorbifolium</name>
    <dbReference type="NCBI Taxonomy" id="99658"/>
    <lineage>
        <taxon>Eukaryota</taxon>
        <taxon>Viridiplantae</taxon>
        <taxon>Streptophyta</taxon>
        <taxon>Embryophyta</taxon>
        <taxon>Tracheophyta</taxon>
        <taxon>Spermatophyta</taxon>
        <taxon>Magnoliopsida</taxon>
        <taxon>eudicotyledons</taxon>
        <taxon>Gunneridae</taxon>
        <taxon>Pentapetalae</taxon>
        <taxon>rosids</taxon>
        <taxon>malvids</taxon>
        <taxon>Sapindales</taxon>
        <taxon>Sapindaceae</taxon>
        <taxon>Xanthoceroideae</taxon>
        <taxon>Xanthoceras</taxon>
    </lineage>
</organism>
<accession>A0ABQ8HBM0</accession>
<evidence type="ECO:0000313" key="2">
    <source>
        <dbReference type="EMBL" id="KAH7553896.1"/>
    </source>
</evidence>
<protein>
    <submittedName>
        <fullName evidence="2">Uncharacterized protein</fullName>
    </submittedName>
</protein>
<proteinExistence type="predicted"/>
<name>A0ABQ8HBM0_9ROSI</name>
<keyword evidence="3" id="KW-1185">Reference proteome</keyword>
<gene>
    <name evidence="2" type="ORF">JRO89_XS12G0073200</name>
</gene>
<evidence type="ECO:0000256" key="1">
    <source>
        <dbReference type="SAM" id="MobiDB-lite"/>
    </source>
</evidence>
<sequence>MEDGLADINPSSGGEILREEEEEKRETTVVVEEGEDSEKGRGGLLDNLIHNLVSPLSSKAAGDEEVFEASENERSKRTKTEKDHVDGGGGGSGSGNGGLIKNVISNLFHPNETQAAADKEKKNEEEVVKNGKVKTEEEDSGGGGGGGIIDNIVSHLPASLLDDEAVPTSDEASILIHSIIHD</sequence>
<reference evidence="2 3" key="1">
    <citation type="submission" date="2021-02" db="EMBL/GenBank/DDBJ databases">
        <title>Plant Genome Project.</title>
        <authorList>
            <person name="Zhang R.-G."/>
        </authorList>
    </citation>
    <scope>NUCLEOTIDE SEQUENCE [LARGE SCALE GENOMIC DNA]</scope>
    <source>
        <tissue evidence="2">Leaves</tissue>
    </source>
</reference>